<protein>
    <submittedName>
        <fullName evidence="1">Uncharacterized protein</fullName>
    </submittedName>
</protein>
<keyword evidence="2" id="KW-1185">Reference proteome</keyword>
<comment type="caution">
    <text evidence="1">The sequence shown here is derived from an EMBL/GenBank/DDBJ whole genome shotgun (WGS) entry which is preliminary data.</text>
</comment>
<accession>A0ACC1I0U9</accession>
<evidence type="ECO:0000313" key="2">
    <source>
        <dbReference type="Proteomes" id="UP001150581"/>
    </source>
</evidence>
<organism evidence="1 2">
    <name type="scientific">Kickxella alabastrina</name>
    <dbReference type="NCBI Taxonomy" id="61397"/>
    <lineage>
        <taxon>Eukaryota</taxon>
        <taxon>Fungi</taxon>
        <taxon>Fungi incertae sedis</taxon>
        <taxon>Zoopagomycota</taxon>
        <taxon>Kickxellomycotina</taxon>
        <taxon>Kickxellomycetes</taxon>
        <taxon>Kickxellales</taxon>
        <taxon>Kickxellaceae</taxon>
        <taxon>Kickxella</taxon>
    </lineage>
</organism>
<evidence type="ECO:0000313" key="1">
    <source>
        <dbReference type="EMBL" id="KAJ1884907.1"/>
    </source>
</evidence>
<sequence length="261" mass="27921">MNVNEELLCSFEILKPLTENLQTCMARVEANFWSRRQQVEAIMNEAIAAQAKKELEQQQMMIKQQELQEQIEIASEEAATAAAFASAAAAATAASAVTNQAPTKPLAAISHGGDDEEDNEVLGWTVHPSHTKSTMATAANAAESPMGGIERQRQSSEAAISSDAVINSKPAKAAHPRIVNKFELASTMTDDDDDEDDDDDGEDSSQNSALDGIGRTMGGIKEFDSESILHGTPPRGSKLKQHMVQGRSSTTSPPPSPPSPY</sequence>
<reference evidence="1" key="1">
    <citation type="submission" date="2022-07" db="EMBL/GenBank/DDBJ databases">
        <title>Phylogenomic reconstructions and comparative analyses of Kickxellomycotina fungi.</title>
        <authorList>
            <person name="Reynolds N.K."/>
            <person name="Stajich J.E."/>
            <person name="Barry K."/>
            <person name="Grigoriev I.V."/>
            <person name="Crous P."/>
            <person name="Smith M.E."/>
        </authorList>
    </citation>
    <scope>NUCLEOTIDE SEQUENCE</scope>
    <source>
        <strain evidence="1">Benny 63K</strain>
    </source>
</reference>
<dbReference type="EMBL" id="JANBPG010002701">
    <property type="protein sequence ID" value="KAJ1884907.1"/>
    <property type="molecule type" value="Genomic_DNA"/>
</dbReference>
<name>A0ACC1I0U9_9FUNG</name>
<dbReference type="Proteomes" id="UP001150581">
    <property type="component" value="Unassembled WGS sequence"/>
</dbReference>
<proteinExistence type="predicted"/>
<gene>
    <name evidence="1" type="ORF">LPJ66_010383</name>
</gene>